<proteinExistence type="predicted"/>
<dbReference type="EMBL" id="JBAKAX010000190">
    <property type="protein sequence ID" value="MEL0606547.1"/>
    <property type="molecule type" value="Genomic_DNA"/>
</dbReference>
<feature type="non-terminal residue" evidence="1">
    <location>
        <position position="74"/>
    </location>
</feature>
<comment type="caution">
    <text evidence="1">The sequence shown here is derived from an EMBL/GenBank/DDBJ whole genome shotgun (WGS) entry which is preliminary data.</text>
</comment>
<evidence type="ECO:0000313" key="2">
    <source>
        <dbReference type="Proteomes" id="UP001374952"/>
    </source>
</evidence>
<keyword evidence="2" id="KW-1185">Reference proteome</keyword>
<sequence length="74" mass="8533">PNSQELNDLLSAAQASKRLYMAAMMTTLLPNFARLKSALEKIGTPRKCIGQYRQYSSRYDKYKNCERPNTFLPE</sequence>
<organism evidence="1 2">
    <name type="scientific">Pseudoalteromonas undina</name>
    <dbReference type="NCBI Taxonomy" id="43660"/>
    <lineage>
        <taxon>Bacteria</taxon>
        <taxon>Pseudomonadati</taxon>
        <taxon>Pseudomonadota</taxon>
        <taxon>Gammaproteobacteria</taxon>
        <taxon>Alteromonadales</taxon>
        <taxon>Pseudoalteromonadaceae</taxon>
        <taxon>Pseudoalteromonas</taxon>
    </lineage>
</organism>
<protein>
    <submittedName>
        <fullName evidence="1">Gfo/Idh/MocA family oxidoreductase</fullName>
    </submittedName>
</protein>
<reference evidence="1" key="1">
    <citation type="submission" date="2024-02" db="EMBL/GenBank/DDBJ databases">
        <title>Bacteria isolated from the canopy kelp, Nereocystis luetkeana.</title>
        <authorList>
            <person name="Pfister C.A."/>
            <person name="Younker I.T."/>
            <person name="Light S.H."/>
        </authorList>
    </citation>
    <scope>NUCLEOTIDE SEQUENCE</scope>
    <source>
        <strain evidence="1">TN.2.01</strain>
    </source>
</reference>
<gene>
    <name evidence="1" type="ORF">V6250_20625</name>
</gene>
<accession>A0ACC6R9S4</accession>
<name>A0ACC6R9S4_9GAMM</name>
<dbReference type="Proteomes" id="UP001374952">
    <property type="component" value="Unassembled WGS sequence"/>
</dbReference>
<feature type="non-terminal residue" evidence="1">
    <location>
        <position position="1"/>
    </location>
</feature>
<evidence type="ECO:0000313" key="1">
    <source>
        <dbReference type="EMBL" id="MEL0606547.1"/>
    </source>
</evidence>